<feature type="region of interest" description="Disordered" evidence="1">
    <location>
        <begin position="27"/>
        <end position="51"/>
    </location>
</feature>
<keyword evidence="4" id="KW-1185">Reference proteome</keyword>
<evidence type="ECO:0000256" key="2">
    <source>
        <dbReference type="SAM" id="SignalP"/>
    </source>
</evidence>
<evidence type="ECO:0000313" key="3">
    <source>
        <dbReference type="EMBL" id="QDO89469.1"/>
    </source>
</evidence>
<evidence type="ECO:0008006" key="5">
    <source>
        <dbReference type="Google" id="ProtNLM"/>
    </source>
</evidence>
<name>A0A516GD71_9MICO</name>
<keyword evidence="2" id="KW-0732">Signal</keyword>
<feature type="signal peptide" evidence="2">
    <location>
        <begin position="1"/>
        <end position="24"/>
    </location>
</feature>
<organism evidence="3 4">
    <name type="scientific">Ornithinimicrobium ciconiae</name>
    <dbReference type="NCBI Taxonomy" id="2594265"/>
    <lineage>
        <taxon>Bacteria</taxon>
        <taxon>Bacillati</taxon>
        <taxon>Actinomycetota</taxon>
        <taxon>Actinomycetes</taxon>
        <taxon>Micrococcales</taxon>
        <taxon>Ornithinimicrobiaceae</taxon>
        <taxon>Ornithinimicrobium</taxon>
    </lineage>
</organism>
<reference evidence="3 4" key="1">
    <citation type="submission" date="2019-07" db="EMBL/GenBank/DDBJ databases">
        <title>complete genome sequencing of Ornithinimicrobium sp. H23M54.</title>
        <authorList>
            <person name="Bae J.-W."/>
            <person name="Lee S.-Y."/>
        </authorList>
    </citation>
    <scope>NUCLEOTIDE SEQUENCE [LARGE SCALE GENOMIC DNA]</scope>
    <source>
        <strain evidence="3 4">H23M54</strain>
    </source>
</reference>
<feature type="chain" id="PRO_5021697213" description="DUF4333 domain-containing protein" evidence="2">
    <location>
        <begin position="25"/>
        <end position="311"/>
    </location>
</feature>
<sequence>MSQRATSWLIGVGCLILLSSCAQAVPNEPQRRSDGAPAASAVHAEEPSAGERPLTAASDLCDLIDLDVLRQAIAVPSDTQLTLDSGRTPEEGSIVTCAFDDHDNPRSLYAEVSFRLHDSDAAAAEHFSAETSNGGDCLAAESVFLDDCEAGSGHRGILTFHERWSVATRWRVADLRNLDASTVASLDLAQSLQSAMSTANLDALDSSTSQVGLDAYADVITANVRLSNEPVVGVRIVVSGEGFTAETITNYRGQVRIGVPTRDPYEVWVDEDTLPDGVEVESDNPLTVAYGSQFFAPANFFFGEDLRGLSD</sequence>
<evidence type="ECO:0000313" key="4">
    <source>
        <dbReference type="Proteomes" id="UP000315395"/>
    </source>
</evidence>
<dbReference type="EMBL" id="CP041616">
    <property type="protein sequence ID" value="QDO89469.1"/>
    <property type="molecule type" value="Genomic_DNA"/>
</dbReference>
<dbReference type="PROSITE" id="PS51257">
    <property type="entry name" value="PROKAR_LIPOPROTEIN"/>
    <property type="match status" value="1"/>
</dbReference>
<gene>
    <name evidence="3" type="ORF">FNH13_14950</name>
</gene>
<accession>A0A516GD71</accession>
<proteinExistence type="predicted"/>
<dbReference type="KEGG" id="orz:FNH13_14950"/>
<evidence type="ECO:0000256" key="1">
    <source>
        <dbReference type="SAM" id="MobiDB-lite"/>
    </source>
</evidence>
<dbReference type="AlphaFoldDB" id="A0A516GD71"/>
<protein>
    <recommendedName>
        <fullName evidence="5">DUF4333 domain-containing protein</fullName>
    </recommendedName>
</protein>
<dbReference type="Proteomes" id="UP000315395">
    <property type="component" value="Chromosome"/>
</dbReference>